<protein>
    <recommendedName>
        <fullName evidence="4">Integrase</fullName>
    </recommendedName>
</protein>
<dbReference type="Proteomes" id="UP001524586">
    <property type="component" value="Unassembled WGS sequence"/>
</dbReference>
<evidence type="ECO:0000313" key="3">
    <source>
        <dbReference type="Proteomes" id="UP001524586"/>
    </source>
</evidence>
<accession>A0ABT1U899</accession>
<keyword evidence="1" id="KW-0472">Membrane</keyword>
<proteinExistence type="predicted"/>
<feature type="transmembrane region" description="Helical" evidence="1">
    <location>
        <begin position="78"/>
        <end position="94"/>
    </location>
</feature>
<evidence type="ECO:0008006" key="4">
    <source>
        <dbReference type="Google" id="ProtNLM"/>
    </source>
</evidence>
<name>A0ABT1U899_9GAMM</name>
<keyword evidence="3" id="KW-1185">Reference proteome</keyword>
<keyword evidence="1" id="KW-0812">Transmembrane</keyword>
<comment type="caution">
    <text evidence="2">The sequence shown here is derived from an EMBL/GenBank/DDBJ whole genome shotgun (WGS) entry which is preliminary data.</text>
</comment>
<dbReference type="EMBL" id="JANIBK010000105">
    <property type="protein sequence ID" value="MCQ8129881.1"/>
    <property type="molecule type" value="Genomic_DNA"/>
</dbReference>
<keyword evidence="1" id="KW-1133">Transmembrane helix</keyword>
<reference evidence="2 3" key="1">
    <citation type="submission" date="2022-07" db="EMBL/GenBank/DDBJ databases">
        <title>Methylomonas rivi sp. nov., Methylomonas rosea sp. nov., Methylomonas aureus sp. nov. and Methylomonas subterranea sp. nov., four novel methanotrophs isolated from a freshwater creek and the deep terrestrial subsurface.</title>
        <authorList>
            <person name="Abin C."/>
            <person name="Sankaranarayanan K."/>
            <person name="Garner C."/>
            <person name="Sindelar R."/>
            <person name="Kotary K."/>
            <person name="Garner R."/>
            <person name="Barclay S."/>
            <person name="Lawson P."/>
            <person name="Krumholz L."/>
        </authorList>
    </citation>
    <scope>NUCLEOTIDE SEQUENCE [LARGE SCALE GENOMIC DNA]</scope>
    <source>
        <strain evidence="2 3">WSC-6</strain>
    </source>
</reference>
<sequence>MKNCPQCGQPRQGEAYKCPACDVFYSPLDAILYEEQERLERSTVKGAVKRIRAAADAKRALKDELTTVWRNTPLKTKLVFWTIIAFVFVLVVPIF</sequence>
<evidence type="ECO:0000313" key="2">
    <source>
        <dbReference type="EMBL" id="MCQ8129881.1"/>
    </source>
</evidence>
<dbReference type="RefSeq" id="WP_256616307.1">
    <property type="nucleotide sequence ID" value="NZ_JANIBK010000105.1"/>
</dbReference>
<gene>
    <name evidence="2" type="ORF">NP596_15580</name>
</gene>
<organism evidence="2 3">
    <name type="scientific">Methylomonas rivi</name>
    <dbReference type="NCBI Taxonomy" id="2952226"/>
    <lineage>
        <taxon>Bacteria</taxon>
        <taxon>Pseudomonadati</taxon>
        <taxon>Pseudomonadota</taxon>
        <taxon>Gammaproteobacteria</taxon>
        <taxon>Methylococcales</taxon>
        <taxon>Methylococcaceae</taxon>
        <taxon>Methylomonas</taxon>
    </lineage>
</organism>
<evidence type="ECO:0000256" key="1">
    <source>
        <dbReference type="SAM" id="Phobius"/>
    </source>
</evidence>